<organism evidence="1">
    <name type="scientific">freshwater metagenome</name>
    <dbReference type="NCBI Taxonomy" id="449393"/>
    <lineage>
        <taxon>unclassified sequences</taxon>
        <taxon>metagenomes</taxon>
        <taxon>ecological metagenomes</taxon>
    </lineage>
</organism>
<dbReference type="EMBL" id="CAEZTJ010000059">
    <property type="protein sequence ID" value="CAB4567386.1"/>
    <property type="molecule type" value="Genomic_DNA"/>
</dbReference>
<proteinExistence type="predicted"/>
<gene>
    <name evidence="1" type="ORF">UFOPK1650_00525</name>
</gene>
<dbReference type="Pfam" id="PF04244">
    <property type="entry name" value="DPRP"/>
    <property type="match status" value="1"/>
</dbReference>
<dbReference type="AlphaFoldDB" id="A0A6J6DV70"/>
<name>A0A6J6DV70_9ZZZZ</name>
<dbReference type="Gene3D" id="1.10.10.1710">
    <property type="entry name" value="Deoxyribodipyrimidine photolyase-related"/>
    <property type="match status" value="1"/>
</dbReference>
<evidence type="ECO:0000313" key="1">
    <source>
        <dbReference type="EMBL" id="CAB4567386.1"/>
    </source>
</evidence>
<dbReference type="Gene3D" id="1.10.579.10">
    <property type="entry name" value="DNA Cyclobutane Dipyrimidine Photolyase, subunit A, domain 3"/>
    <property type="match status" value="1"/>
</dbReference>
<accession>A0A6J6DV70</accession>
<dbReference type="InterPro" id="IPR036134">
    <property type="entry name" value="Crypto/Photolyase_FAD-like_sf"/>
</dbReference>
<protein>
    <submittedName>
        <fullName evidence="1">Unannotated protein</fullName>
    </submittedName>
</protein>
<dbReference type="InterPro" id="IPR052551">
    <property type="entry name" value="UV-DNA_repair_photolyase"/>
</dbReference>
<dbReference type="InterPro" id="IPR014729">
    <property type="entry name" value="Rossmann-like_a/b/a_fold"/>
</dbReference>
<dbReference type="Gene3D" id="3.40.50.620">
    <property type="entry name" value="HUPs"/>
    <property type="match status" value="1"/>
</dbReference>
<dbReference type="PANTHER" id="PTHR38657:SF1">
    <property type="entry name" value="SLR1343 PROTEIN"/>
    <property type="match status" value="1"/>
</dbReference>
<reference evidence="1" key="1">
    <citation type="submission" date="2020-05" db="EMBL/GenBank/DDBJ databases">
        <authorList>
            <person name="Chiriac C."/>
            <person name="Salcher M."/>
            <person name="Ghai R."/>
            <person name="Kavagutti S V."/>
        </authorList>
    </citation>
    <scope>NUCLEOTIDE SEQUENCE</scope>
</reference>
<dbReference type="PANTHER" id="PTHR38657">
    <property type="entry name" value="SLR1343 PROTEIN"/>
    <property type="match status" value="1"/>
</dbReference>
<dbReference type="Gene3D" id="1.25.40.80">
    <property type="match status" value="1"/>
</dbReference>
<sequence>MALYESLPLEDGAQISTVRFIAFDQLGHDSKIIRSIDKASDLLLFVESDENLRGKRWHIQRLFFLISSARHFSRELAAAGYRVLYLRSESFSAALAKVDAALPNSMKVAMEPASFRLHRTLLDHGYRLLENDLFLTAKEEFKEWAASKKSLLMENFYRAQRIRLNILMDGDQPLGGTWNLDHDNRLPPPKNHIWPEYLRHERDEIDGEVIKELRAAYPNLWGDDPDQSWATTRSGALRQLEHFLAHHLKDFGPLEDAMPRAEESWQVHHSLLSPYLNNGLLHPREVIDRAIARFEEGDIPLSSIEGFVRQIIGWREYVYGIYWLFGEEYRKENRLRATRELLPLFHEPKRTKMACVNDIVSSVEKRAWVHHIPRLMVLSNLALLTGIDPEEFLDWMSEVFIDAYDWVMVPNVIGMGVHADGGRMMTKPYAAGGAYISRMSNHCKGCVFDPKTRSETDSCPFTTLYWDFLDRHREEFSKNHRIAQQVRGLDRLKDLDQLRERAREVLSRLSDGTL</sequence>
<dbReference type="InterPro" id="IPR007357">
    <property type="entry name" value="PhrB-like"/>
</dbReference>
<dbReference type="SUPFAM" id="SSF48173">
    <property type="entry name" value="Cryptochrome/photolyase FAD-binding domain"/>
    <property type="match status" value="1"/>
</dbReference>